<evidence type="ECO:0008006" key="4">
    <source>
        <dbReference type="Google" id="ProtNLM"/>
    </source>
</evidence>
<dbReference type="PROSITE" id="PS51257">
    <property type="entry name" value="PROKAR_LIPOPROTEIN"/>
    <property type="match status" value="1"/>
</dbReference>
<dbReference type="RefSeq" id="WP_139998129.1">
    <property type="nucleotide sequence ID" value="NZ_VFJE01000048.1"/>
</dbReference>
<keyword evidence="3" id="KW-1185">Reference proteome</keyword>
<dbReference type="Proteomes" id="UP000319175">
    <property type="component" value="Unassembled WGS sequence"/>
</dbReference>
<reference evidence="2 3" key="1">
    <citation type="submission" date="2019-06" db="EMBL/GenBank/DDBJ databases">
        <title>Flavobacterium sp. MaA-Y11 from geoumgang.</title>
        <authorList>
            <person name="Jeong S."/>
        </authorList>
    </citation>
    <scope>NUCLEOTIDE SEQUENCE [LARGE SCALE GENOMIC DNA]</scope>
    <source>
        <strain evidence="2 3">MaA-Y11</strain>
    </source>
</reference>
<dbReference type="AlphaFoldDB" id="A0A501QKQ2"/>
<feature type="chain" id="PRO_5021412492" description="Glycine zipper family protein" evidence="1">
    <location>
        <begin position="18"/>
        <end position="256"/>
    </location>
</feature>
<dbReference type="OrthoDB" id="9913855at2"/>
<organism evidence="2 3">
    <name type="scientific">Flavobacterium microcysteis</name>
    <dbReference type="NCBI Taxonomy" id="2596891"/>
    <lineage>
        <taxon>Bacteria</taxon>
        <taxon>Pseudomonadati</taxon>
        <taxon>Bacteroidota</taxon>
        <taxon>Flavobacteriia</taxon>
        <taxon>Flavobacteriales</taxon>
        <taxon>Flavobacteriaceae</taxon>
        <taxon>Flavobacterium</taxon>
    </lineage>
</organism>
<feature type="signal peptide" evidence="1">
    <location>
        <begin position="1"/>
        <end position="17"/>
    </location>
</feature>
<keyword evidence="1" id="KW-0732">Signal</keyword>
<evidence type="ECO:0000256" key="1">
    <source>
        <dbReference type="SAM" id="SignalP"/>
    </source>
</evidence>
<dbReference type="EMBL" id="VFJE01000048">
    <property type="protein sequence ID" value="TPD73399.1"/>
    <property type="molecule type" value="Genomic_DNA"/>
</dbReference>
<name>A0A501QKQ2_9FLAO</name>
<accession>A0A501QKQ2</accession>
<evidence type="ECO:0000313" key="3">
    <source>
        <dbReference type="Proteomes" id="UP000319175"/>
    </source>
</evidence>
<proteinExistence type="predicted"/>
<gene>
    <name evidence="2" type="ORF">FJA49_01545</name>
</gene>
<comment type="caution">
    <text evidence="2">The sequence shown here is derived from an EMBL/GenBank/DDBJ whole genome shotgun (WGS) entry which is preliminary data.</text>
</comment>
<sequence>MKKVLFLFLVSSLTLLSCDSSDSTIEEKVISNQNEDSELERKALSTMTAGELHNAYLDEMYAYLRGKGNISASNIHGYSREFFSTLEHSDLAMQNYMYTVNNRNVRYNFSSRLNFEIENLNRRLDNADFRNLNEFKNFVLSYRPQYIRDRNDFIVWGYYTDVFTNSIIYWATNLEQWARLANRNNLTDSADKKCKEGGWWKRTWCNVKRYGSVDAGGAAAEAVILLLGPNPVTIGAVAGAGLGASAGEVLKDLIFS</sequence>
<evidence type="ECO:0000313" key="2">
    <source>
        <dbReference type="EMBL" id="TPD73399.1"/>
    </source>
</evidence>
<protein>
    <recommendedName>
        <fullName evidence="4">Glycine zipper family protein</fullName>
    </recommendedName>
</protein>